<dbReference type="AlphaFoldDB" id="A0A0T5Z1B7"/>
<reference evidence="3 4" key="1">
    <citation type="submission" date="2015-11" db="EMBL/GenBank/DDBJ databases">
        <title>The genome of Candidatus Endoriftia persephone in Ridgeia piscesae and population structure of the North Eastern Pacific vestimentiferan symbionts.</title>
        <authorList>
            <person name="Perez M."/>
            <person name="Juniper K.S."/>
        </authorList>
    </citation>
    <scope>NUCLEOTIDE SEQUENCE [LARGE SCALE GENOMIC DNA]</scope>
    <source>
        <strain evidence="2">Ind10</strain>
        <strain evidence="1">Ind11</strain>
    </source>
</reference>
<dbReference type="STRING" id="54398.Ga0074115_1662"/>
<protein>
    <recommendedName>
        <fullName evidence="5">MetA-pathway of phenol degradation</fullName>
    </recommendedName>
</protein>
<dbReference type="EMBL" id="LMXI01000211">
    <property type="protein sequence ID" value="KRT59072.1"/>
    <property type="molecule type" value="Genomic_DNA"/>
</dbReference>
<evidence type="ECO:0000313" key="4">
    <source>
        <dbReference type="Proteomes" id="UP000051634"/>
    </source>
</evidence>
<evidence type="ECO:0000313" key="3">
    <source>
        <dbReference type="Proteomes" id="UP000051276"/>
    </source>
</evidence>
<name>A0A0T5Z1B7_9GAMM</name>
<comment type="caution">
    <text evidence="1">The sequence shown here is derived from an EMBL/GenBank/DDBJ whole genome shotgun (WGS) entry which is preliminary data.</text>
</comment>
<accession>A0A0T5Z1B7</accession>
<dbReference type="Proteomes" id="UP000051276">
    <property type="component" value="Unassembled WGS sequence"/>
</dbReference>
<dbReference type="OrthoDB" id="6397456at2"/>
<organism evidence="1 4">
    <name type="scientific">endosymbiont of Ridgeia piscesae</name>
    <dbReference type="NCBI Taxonomy" id="54398"/>
    <lineage>
        <taxon>Bacteria</taxon>
        <taxon>Pseudomonadati</taxon>
        <taxon>Pseudomonadota</taxon>
        <taxon>Gammaproteobacteria</taxon>
        <taxon>sulfur-oxidizing symbionts</taxon>
    </lineage>
</organism>
<dbReference type="Proteomes" id="UP000051634">
    <property type="component" value="Unassembled WGS sequence"/>
</dbReference>
<keyword evidence="4" id="KW-1185">Reference proteome</keyword>
<evidence type="ECO:0000313" key="2">
    <source>
        <dbReference type="EMBL" id="KRT59072.1"/>
    </source>
</evidence>
<evidence type="ECO:0008006" key="5">
    <source>
        <dbReference type="Google" id="ProtNLM"/>
    </source>
</evidence>
<evidence type="ECO:0000313" key="1">
    <source>
        <dbReference type="EMBL" id="KRT56624.1"/>
    </source>
</evidence>
<gene>
    <name evidence="1" type="ORF">Ga0074115_1662</name>
    <name evidence="2" type="ORF">Ga0076813_14832</name>
</gene>
<sequence>MITNKIFVAGLVLTVLMVDVSAMGIRSFVALPIEAGGTVVRFVDEHNGDTNANSLTSNLAYGISAKQTLFLGLPYRLSSGEGDRLGDLSLLYRHIVWQDDTMQGTSRLGLLGGAILPSDGARDARLQFGAVATFYRKRHEWDLDALWIEGLGDAKDRARYDIAWQYRLSPAEHADWGIGSEWDLDLELGGRWEQGTEMVHQATVGLQSIHKRWVLEGALVKGLNGPNDTRYILSARFHF</sequence>
<dbReference type="EMBL" id="LDXT01000031">
    <property type="protein sequence ID" value="KRT56624.1"/>
    <property type="molecule type" value="Genomic_DNA"/>
</dbReference>
<dbReference type="RefSeq" id="WP_057957315.1">
    <property type="nucleotide sequence ID" value="NZ_KQ557052.1"/>
</dbReference>
<proteinExistence type="predicted"/>